<accession>W7ARI7</accession>
<dbReference type="InterPro" id="IPR010882">
    <property type="entry name" value="PCEMA1"/>
</dbReference>
<protein>
    <recommendedName>
        <fullName evidence="4">Fam-a protein</fullName>
    </recommendedName>
</protein>
<name>W7ARI7_PLAVN</name>
<keyword evidence="1" id="KW-0732">Signal</keyword>
<dbReference type="AlphaFoldDB" id="W7ARI7"/>
<evidence type="ECO:0000313" key="3">
    <source>
        <dbReference type="Proteomes" id="UP000030659"/>
    </source>
</evidence>
<evidence type="ECO:0000256" key="1">
    <source>
        <dbReference type="SAM" id="SignalP"/>
    </source>
</evidence>
<dbReference type="EMBL" id="KI965402">
    <property type="protein sequence ID" value="EUD71204.1"/>
    <property type="molecule type" value="Genomic_DNA"/>
</dbReference>
<dbReference type="Proteomes" id="UP000030659">
    <property type="component" value="Unassembled WGS sequence"/>
</dbReference>
<reference evidence="2 3" key="1">
    <citation type="submission" date="2013-02" db="EMBL/GenBank/DDBJ databases">
        <title>The Genome Sequence of Plasmodium vinckei petteri CR.</title>
        <authorList>
            <consortium name="The Broad Institute Genome Sequencing Platform"/>
            <consortium name="The Broad Institute Genome Sequencing Center for Infectious Disease"/>
            <person name="Neafsey D."/>
            <person name="Cheeseman I."/>
            <person name="Volkman S."/>
            <person name="Adams J."/>
            <person name="Walker B."/>
            <person name="Young S.K."/>
            <person name="Zeng Q."/>
            <person name="Gargeya S."/>
            <person name="Fitzgerald M."/>
            <person name="Haas B."/>
            <person name="Abouelleil A."/>
            <person name="Alvarado L."/>
            <person name="Arachchi H.M."/>
            <person name="Berlin A.M."/>
            <person name="Chapman S.B."/>
            <person name="Dewar J."/>
            <person name="Goldberg J."/>
            <person name="Griggs A."/>
            <person name="Gujja S."/>
            <person name="Hansen M."/>
            <person name="Howarth C."/>
            <person name="Imamovic A."/>
            <person name="Larimer J."/>
            <person name="McCowan C."/>
            <person name="Murphy C."/>
            <person name="Neiman D."/>
            <person name="Pearson M."/>
            <person name="Priest M."/>
            <person name="Roberts A."/>
            <person name="Saif S."/>
            <person name="Shea T."/>
            <person name="Sisk P."/>
            <person name="Sykes S."/>
            <person name="Wortman J."/>
            <person name="Nusbaum C."/>
            <person name="Birren B."/>
        </authorList>
    </citation>
    <scope>NUCLEOTIDE SEQUENCE [LARGE SCALE GENOMIC DNA]</scope>
    <source>
        <strain evidence="2 3">CR</strain>
    </source>
</reference>
<gene>
    <name evidence="2" type="ORF">YYG_03837</name>
</gene>
<dbReference type="Pfam" id="PF07418">
    <property type="entry name" value="PCEMA1"/>
    <property type="match status" value="1"/>
</dbReference>
<evidence type="ECO:0000313" key="2">
    <source>
        <dbReference type="EMBL" id="EUD71204.1"/>
    </source>
</evidence>
<feature type="signal peptide" evidence="1">
    <location>
        <begin position="1"/>
        <end position="19"/>
    </location>
</feature>
<feature type="chain" id="PRO_5004888643" description="Fam-a protein" evidence="1">
    <location>
        <begin position="20"/>
        <end position="169"/>
    </location>
</feature>
<organism evidence="2 3">
    <name type="scientific">Plasmodium vinckei petteri</name>
    <dbReference type="NCBI Taxonomy" id="138298"/>
    <lineage>
        <taxon>Eukaryota</taxon>
        <taxon>Sar</taxon>
        <taxon>Alveolata</taxon>
        <taxon>Apicomplexa</taxon>
        <taxon>Aconoidasida</taxon>
        <taxon>Haemosporida</taxon>
        <taxon>Plasmodiidae</taxon>
        <taxon>Plasmodium</taxon>
        <taxon>Plasmodium (Vinckeia)</taxon>
    </lineage>
</organism>
<sequence length="169" mass="19581">MKAISLGLISSIIFSIVLAKNSSDSESPTGCFPFCRKKTKKSRKTTDEPVKEEKPFDPDLPDLQFIDEYTPTVIEICNVHQPRLNDPFTSETDDTTVDKVTGFLRRKYDPLRTGCYFRSYEEAFESRNSYILIHFKDIDEYNERVACNKALYHHPPPKVPEKQELPKKQ</sequence>
<evidence type="ECO:0008006" key="4">
    <source>
        <dbReference type="Google" id="ProtNLM"/>
    </source>
</evidence>
<proteinExistence type="predicted"/>